<keyword evidence="4" id="KW-1015">Disulfide bond</keyword>
<proteinExistence type="inferred from homology"/>
<dbReference type="PANTHER" id="PTHR13887:SF14">
    <property type="entry name" value="DISULFIDE BOND FORMATION PROTEIN D"/>
    <property type="match status" value="1"/>
</dbReference>
<accession>A0AAJ2UN38</accession>
<dbReference type="GO" id="GO:0016491">
    <property type="term" value="F:oxidoreductase activity"/>
    <property type="evidence" value="ECO:0007669"/>
    <property type="project" value="UniProtKB-KW"/>
</dbReference>
<dbReference type="InterPro" id="IPR036249">
    <property type="entry name" value="Thioredoxin-like_sf"/>
</dbReference>
<dbReference type="AlphaFoldDB" id="A0AAJ2UN38"/>
<keyword evidence="5" id="KW-0676">Redox-active center</keyword>
<evidence type="ECO:0000313" key="8">
    <source>
        <dbReference type="Proteomes" id="UP001273589"/>
    </source>
</evidence>
<keyword evidence="2" id="KW-0732">Signal</keyword>
<dbReference type="Gene3D" id="3.40.30.10">
    <property type="entry name" value="Glutaredoxin"/>
    <property type="match status" value="1"/>
</dbReference>
<dbReference type="CDD" id="cd02972">
    <property type="entry name" value="DsbA_family"/>
    <property type="match status" value="1"/>
</dbReference>
<reference evidence="7" key="1">
    <citation type="journal article" date="2023" name="Microb. Genom.">
        <title>Mesoterricola silvestris gen. nov., sp. nov., Mesoterricola sediminis sp. nov., Geothrix oryzae sp. nov., Geothrix edaphica sp. nov., Geothrix rubra sp. nov., and Geothrix limicola sp. nov., six novel members of Acidobacteriota isolated from soils.</title>
        <authorList>
            <person name="Weisberg A.J."/>
            <person name="Pearce E."/>
            <person name="Kramer C.G."/>
            <person name="Chang J.H."/>
            <person name="Clarke C.R."/>
        </authorList>
    </citation>
    <scope>NUCLEOTIDE SEQUENCE</scope>
    <source>
        <strain evidence="7">ND06-05F</strain>
    </source>
</reference>
<dbReference type="PANTHER" id="PTHR13887">
    <property type="entry name" value="GLUTATHIONE S-TRANSFERASE KAPPA"/>
    <property type="match status" value="1"/>
</dbReference>
<evidence type="ECO:0000256" key="1">
    <source>
        <dbReference type="ARBA" id="ARBA00005791"/>
    </source>
</evidence>
<evidence type="ECO:0000256" key="3">
    <source>
        <dbReference type="ARBA" id="ARBA00023002"/>
    </source>
</evidence>
<gene>
    <name evidence="7" type="ORF">PV367_22635</name>
</gene>
<evidence type="ECO:0000256" key="4">
    <source>
        <dbReference type="ARBA" id="ARBA00023157"/>
    </source>
</evidence>
<keyword evidence="3" id="KW-0560">Oxidoreductase</keyword>
<protein>
    <submittedName>
        <fullName evidence="7">Thioredoxin domain-containing protein</fullName>
    </submittedName>
</protein>
<dbReference type="Pfam" id="PF13462">
    <property type="entry name" value="Thioredoxin_4"/>
    <property type="match status" value="1"/>
</dbReference>
<sequence length="244" mass="26399">MTAVVAVALGLLLGGCGQRAGSMEGRPAYGNLRDLPEELGADGTTIRVGDPKAPVTLRLYEDPRCPYCEEFEQTGGGPAARELTLLRSVVTEYTLASFLDDKLGGSGSRKAVNALRAALEEDRFAEYHAVLYDNQPDEAVDGFTDANLLRLADEVEGLRGPAFDSAVRTMKYRDFVTRSEQAYEHAGSDPRGPGTPTAVINGNRVREMYAGVLYGRGAFGELLNAVEKDPEGWEENVLMSEDMS</sequence>
<dbReference type="EMBL" id="JARAWN010000146">
    <property type="protein sequence ID" value="MDX3132524.1"/>
    <property type="molecule type" value="Genomic_DNA"/>
</dbReference>
<evidence type="ECO:0000313" key="7">
    <source>
        <dbReference type="EMBL" id="MDX3132524.1"/>
    </source>
</evidence>
<evidence type="ECO:0000256" key="5">
    <source>
        <dbReference type="ARBA" id="ARBA00023284"/>
    </source>
</evidence>
<comment type="caution">
    <text evidence="7">The sequence shown here is derived from an EMBL/GenBank/DDBJ whole genome shotgun (WGS) entry which is preliminary data.</text>
</comment>
<dbReference type="RefSeq" id="WP_319693684.1">
    <property type="nucleotide sequence ID" value="NZ_JARAWN010000146.1"/>
</dbReference>
<evidence type="ECO:0000256" key="2">
    <source>
        <dbReference type="ARBA" id="ARBA00022729"/>
    </source>
</evidence>
<dbReference type="SUPFAM" id="SSF52833">
    <property type="entry name" value="Thioredoxin-like"/>
    <property type="match status" value="1"/>
</dbReference>
<comment type="similarity">
    <text evidence="1">Belongs to the thioredoxin family. DsbA subfamily.</text>
</comment>
<dbReference type="InterPro" id="IPR012336">
    <property type="entry name" value="Thioredoxin-like_fold"/>
</dbReference>
<dbReference type="Proteomes" id="UP001273589">
    <property type="component" value="Unassembled WGS sequence"/>
</dbReference>
<name>A0AAJ2UN38_9ACTN</name>
<evidence type="ECO:0000259" key="6">
    <source>
        <dbReference type="Pfam" id="PF13462"/>
    </source>
</evidence>
<feature type="domain" description="Thioredoxin-like fold" evidence="6">
    <location>
        <begin position="43"/>
        <end position="206"/>
    </location>
</feature>
<organism evidence="7 8">
    <name type="scientific">Streptomyces europaeiscabiei</name>
    <dbReference type="NCBI Taxonomy" id="146819"/>
    <lineage>
        <taxon>Bacteria</taxon>
        <taxon>Bacillati</taxon>
        <taxon>Actinomycetota</taxon>
        <taxon>Actinomycetes</taxon>
        <taxon>Kitasatosporales</taxon>
        <taxon>Streptomycetaceae</taxon>
        <taxon>Streptomyces</taxon>
    </lineage>
</organism>